<name>A0A1B6NPZ2_9ZZZZ</name>
<organism evidence="1">
    <name type="scientific">marine sediment metagenome</name>
    <dbReference type="NCBI Taxonomy" id="412755"/>
    <lineage>
        <taxon>unclassified sequences</taxon>
        <taxon>metagenomes</taxon>
        <taxon>ecological metagenomes</taxon>
    </lineage>
</organism>
<reference evidence="1" key="1">
    <citation type="submission" date="2013-11" db="EMBL/GenBank/DDBJ databases">
        <title>Microbial diversity, functional groups and degradation webs in Northern and Southern Mediterranean and Red Sea marine crude oil polluted sites.</title>
        <authorList>
            <person name="Daffonchio D."/>
            <person name="Mapelli F."/>
            <person name="Ferrer M."/>
            <person name="Richter M."/>
            <person name="Cherif A."/>
            <person name="Malkawi H.I."/>
            <person name="Yakimov M.M."/>
            <person name="Abdel-Fattah Y.R."/>
            <person name="Blaghen M."/>
            <person name="Golyshin P.N."/>
            <person name="Kalogerakis N."/>
            <person name="Boon N."/>
            <person name="Magagnini M."/>
            <person name="Fava F."/>
        </authorList>
    </citation>
    <scope>NUCLEOTIDE SEQUENCE</scope>
</reference>
<proteinExistence type="predicted"/>
<sequence>MVIITRKHAVIGQSVLNAIAIIMKKRGSGAEERQSAVFFNSCLLDKREYGLFTWWLYHHDGYGRTSLGNDPNVYAIIGLYRYYKHQSSKPYWEYIQNLSNSQ</sequence>
<dbReference type="AlphaFoldDB" id="A0A1B6NPZ2"/>
<evidence type="ECO:0000313" key="1">
    <source>
        <dbReference type="EMBL" id="KTF05484.1"/>
    </source>
</evidence>
<accession>A0A1B6NPZ2</accession>
<gene>
    <name evidence="1" type="ORF">MGSAQ_003013</name>
</gene>
<comment type="caution">
    <text evidence="1">The sequence shown here is derived from an EMBL/GenBank/DDBJ whole genome shotgun (WGS) entry which is preliminary data.</text>
</comment>
<protein>
    <submittedName>
        <fullName evidence="1">Uncharacterized protein</fullName>
    </submittedName>
</protein>
<dbReference type="EMBL" id="AYSL01001757">
    <property type="protein sequence ID" value="KTF05484.1"/>
    <property type="molecule type" value="Genomic_DNA"/>
</dbReference>